<keyword evidence="10" id="KW-0997">Cell inner membrane</keyword>
<evidence type="ECO:0000256" key="10">
    <source>
        <dbReference type="RuleBase" id="RU364125"/>
    </source>
</evidence>
<keyword evidence="4" id="KW-1003">Cell membrane</keyword>
<comment type="similarity">
    <text evidence="3 10">Belongs to the FliL family.</text>
</comment>
<dbReference type="PANTHER" id="PTHR35091:SF2">
    <property type="entry name" value="FLAGELLAR PROTEIN FLIL"/>
    <property type="match status" value="1"/>
</dbReference>
<keyword evidence="6 10" id="KW-0812">Transmembrane</keyword>
<comment type="subcellular location">
    <subcellularLocation>
        <location evidence="10">Cell inner membrane</location>
    </subcellularLocation>
    <subcellularLocation>
        <location evidence="2">Cell membrane</location>
        <topology evidence="2">Single-pass membrane protein</topology>
    </subcellularLocation>
</comment>
<evidence type="ECO:0000256" key="2">
    <source>
        <dbReference type="ARBA" id="ARBA00004162"/>
    </source>
</evidence>
<keyword evidence="7 10" id="KW-0283">Flagellar rotation</keyword>
<keyword evidence="9 10" id="KW-0472">Membrane</keyword>
<reference evidence="11" key="1">
    <citation type="submission" date="2019-12" db="EMBL/GenBank/DDBJ databases">
        <authorList>
            <person name="Cremers G."/>
        </authorList>
    </citation>
    <scope>NUCLEOTIDE SEQUENCE</scope>
    <source>
        <strain evidence="11">Vvax</strain>
    </source>
</reference>
<feature type="transmembrane region" description="Helical" evidence="10">
    <location>
        <begin position="23"/>
        <end position="44"/>
    </location>
</feature>
<dbReference type="GO" id="GO:0071978">
    <property type="term" value="P:bacterial-type flagellum-dependent swarming motility"/>
    <property type="evidence" value="ECO:0007669"/>
    <property type="project" value="TreeGrafter"/>
</dbReference>
<protein>
    <recommendedName>
        <fullName evidence="10">Flagellar protein FliL</fullName>
    </recommendedName>
</protein>
<dbReference type="AlphaFoldDB" id="A0A679JEF1"/>
<dbReference type="PANTHER" id="PTHR35091">
    <property type="entry name" value="FLAGELLAR PROTEIN FLIL"/>
    <property type="match status" value="1"/>
</dbReference>
<evidence type="ECO:0000256" key="5">
    <source>
        <dbReference type="ARBA" id="ARBA00022500"/>
    </source>
</evidence>
<keyword evidence="5 10" id="KW-0145">Chemotaxis</keyword>
<evidence type="ECO:0000256" key="1">
    <source>
        <dbReference type="ARBA" id="ARBA00002254"/>
    </source>
</evidence>
<dbReference type="GO" id="GO:0006935">
    <property type="term" value="P:chemotaxis"/>
    <property type="evidence" value="ECO:0007669"/>
    <property type="project" value="UniProtKB-KW"/>
</dbReference>
<name>A0A679JEF1_VARPD</name>
<evidence type="ECO:0000256" key="3">
    <source>
        <dbReference type="ARBA" id="ARBA00008281"/>
    </source>
</evidence>
<keyword evidence="8 10" id="KW-1133">Transmembrane helix</keyword>
<evidence type="ECO:0000256" key="6">
    <source>
        <dbReference type="ARBA" id="ARBA00022692"/>
    </source>
</evidence>
<dbReference type="NCBIfam" id="NF005435">
    <property type="entry name" value="PRK07021.1"/>
    <property type="match status" value="1"/>
</dbReference>
<dbReference type="GO" id="GO:0009425">
    <property type="term" value="C:bacterial-type flagellum basal body"/>
    <property type="evidence" value="ECO:0007669"/>
    <property type="project" value="InterPro"/>
</dbReference>
<accession>A0A679JEF1</accession>
<comment type="function">
    <text evidence="1 10">Controls the rotational direction of flagella during chemotaxis.</text>
</comment>
<organism evidence="11">
    <name type="scientific">Variovorax paradoxus</name>
    <dbReference type="NCBI Taxonomy" id="34073"/>
    <lineage>
        <taxon>Bacteria</taxon>
        <taxon>Pseudomonadati</taxon>
        <taxon>Pseudomonadota</taxon>
        <taxon>Betaproteobacteria</taxon>
        <taxon>Burkholderiales</taxon>
        <taxon>Comamonadaceae</taxon>
        <taxon>Variovorax</taxon>
    </lineage>
</organism>
<evidence type="ECO:0000313" key="11">
    <source>
        <dbReference type="EMBL" id="CAA2109846.1"/>
    </source>
</evidence>
<dbReference type="InterPro" id="IPR005503">
    <property type="entry name" value="FliL"/>
</dbReference>
<evidence type="ECO:0000256" key="9">
    <source>
        <dbReference type="ARBA" id="ARBA00023136"/>
    </source>
</evidence>
<gene>
    <name evidence="11" type="ORF">VVAX_06118</name>
</gene>
<sequence length="167" mass="17577">MASSSSAATASAAQPASKRSSKLVIGLVIAVGIAAAGAAAYTFVPRLMNTASAPEAAKPPVPEKPIFLALEPLTVNLQSEGRPRFLQIGMALRLPDERTKAQIVEFMPELRSRLLMLLSNRAPDSLVTPEGKAKLAEEIRTTLNTPLAAGQAPLGITNVSFNTFVVQ</sequence>
<proteinExistence type="inferred from homology"/>
<evidence type="ECO:0000256" key="4">
    <source>
        <dbReference type="ARBA" id="ARBA00022475"/>
    </source>
</evidence>
<dbReference type="EMBL" id="LR743508">
    <property type="protein sequence ID" value="CAA2109846.1"/>
    <property type="molecule type" value="Genomic_DNA"/>
</dbReference>
<dbReference type="GO" id="GO:0005886">
    <property type="term" value="C:plasma membrane"/>
    <property type="evidence" value="ECO:0007669"/>
    <property type="project" value="UniProtKB-SubCell"/>
</dbReference>
<dbReference type="Pfam" id="PF03748">
    <property type="entry name" value="FliL"/>
    <property type="match status" value="1"/>
</dbReference>
<dbReference type="RefSeq" id="WP_339093912.1">
    <property type="nucleotide sequence ID" value="NZ_LR743508.1"/>
</dbReference>
<evidence type="ECO:0000256" key="7">
    <source>
        <dbReference type="ARBA" id="ARBA00022779"/>
    </source>
</evidence>
<evidence type="ECO:0000256" key="8">
    <source>
        <dbReference type="ARBA" id="ARBA00022989"/>
    </source>
</evidence>